<protein>
    <recommendedName>
        <fullName evidence="2">histidine kinase</fullName>
        <ecNumber evidence="2">2.7.13.3</ecNumber>
    </recommendedName>
</protein>
<dbReference type="SUPFAM" id="SSF55785">
    <property type="entry name" value="PYP-like sensor domain (PAS domain)"/>
    <property type="match status" value="1"/>
</dbReference>
<name>A0A6M1STY2_9BACT</name>
<keyword evidence="8" id="KW-1185">Reference proteome</keyword>
<dbReference type="Gene3D" id="3.30.450.20">
    <property type="entry name" value="PAS domain"/>
    <property type="match status" value="1"/>
</dbReference>
<dbReference type="InterPro" id="IPR003661">
    <property type="entry name" value="HisK_dim/P_dom"/>
</dbReference>
<dbReference type="Gene3D" id="1.10.287.130">
    <property type="match status" value="1"/>
</dbReference>
<keyword evidence="5" id="KW-0418">Kinase</keyword>
<dbReference type="AlphaFoldDB" id="A0A6M1STY2"/>
<dbReference type="InterPro" id="IPR004358">
    <property type="entry name" value="Sig_transdc_His_kin-like_C"/>
</dbReference>
<evidence type="ECO:0000256" key="3">
    <source>
        <dbReference type="ARBA" id="ARBA00022553"/>
    </source>
</evidence>
<sequence length="403" mass="45792">MSENNNYRSVFRYLPIASLVLRPVSNDYAIEDANEAYLETTGIIREELSDMLFFQNHLPAVLQKPDEQIPLLRETLQKVLEENQQQKAHGIQCQIKKAKNGHQAFRQLRFIPISDDQNAVESVLVTLHSDKTSTISSNVPTDKKKISEVFFELKESNKELNYLINQKSAQFEAASEDLKNFLYSVSHDLRAPLRRIDGFSKELLDEYASHLDETGGHYLKRIRQGTQDMGDIIDSLLKLSRTSRTKIEVKEINLSEIVKEEFSKLLNYGDYSKVILNVQEQVTGVADPGLTHVLINNLLSNALKFTSKVDSPEISFGTQTTESGTHYFIKDNGVGFDTAYSDKLFKAFQRLHAQKQYPGTGIGLTTVKQIITMHGGTIWAESELGSGATFYFNFKYSHEQYEQ</sequence>
<dbReference type="GO" id="GO:0000156">
    <property type="term" value="F:phosphorelay response regulator activity"/>
    <property type="evidence" value="ECO:0007669"/>
    <property type="project" value="TreeGrafter"/>
</dbReference>
<dbReference type="Pfam" id="PF00512">
    <property type="entry name" value="HisKA"/>
    <property type="match status" value="1"/>
</dbReference>
<keyword evidence="3" id="KW-0597">Phosphoprotein</keyword>
<evidence type="ECO:0000256" key="5">
    <source>
        <dbReference type="ARBA" id="ARBA00022777"/>
    </source>
</evidence>
<dbReference type="Gene3D" id="3.30.565.10">
    <property type="entry name" value="Histidine kinase-like ATPase, C-terminal domain"/>
    <property type="match status" value="1"/>
</dbReference>
<dbReference type="GO" id="GO:0030295">
    <property type="term" value="F:protein kinase activator activity"/>
    <property type="evidence" value="ECO:0007669"/>
    <property type="project" value="TreeGrafter"/>
</dbReference>
<dbReference type="FunFam" id="3.30.565.10:FF:000006">
    <property type="entry name" value="Sensor histidine kinase WalK"/>
    <property type="match status" value="1"/>
</dbReference>
<reference evidence="7 8" key="1">
    <citation type="submission" date="2020-02" db="EMBL/GenBank/DDBJ databases">
        <title>Balneolaceae bacterium YR4-1, complete genome.</title>
        <authorList>
            <person name="Li Y."/>
            <person name="Wu S."/>
        </authorList>
    </citation>
    <scope>NUCLEOTIDE SEQUENCE [LARGE SCALE GENOMIC DNA]</scope>
    <source>
        <strain evidence="7 8">YR4-1</strain>
    </source>
</reference>
<dbReference type="InterPro" id="IPR036890">
    <property type="entry name" value="HATPase_C_sf"/>
</dbReference>
<gene>
    <name evidence="7" type="ORF">G3570_03110</name>
</gene>
<dbReference type="InterPro" id="IPR050351">
    <property type="entry name" value="BphY/WalK/GraS-like"/>
</dbReference>
<proteinExistence type="predicted"/>
<dbReference type="SMART" id="SM00387">
    <property type="entry name" value="HATPase_c"/>
    <property type="match status" value="1"/>
</dbReference>
<dbReference type="InterPro" id="IPR003594">
    <property type="entry name" value="HATPase_dom"/>
</dbReference>
<dbReference type="InterPro" id="IPR036097">
    <property type="entry name" value="HisK_dim/P_sf"/>
</dbReference>
<evidence type="ECO:0000313" key="8">
    <source>
        <dbReference type="Proteomes" id="UP000473278"/>
    </source>
</evidence>
<dbReference type="PANTHER" id="PTHR42878:SF15">
    <property type="entry name" value="BACTERIOPHYTOCHROME"/>
    <property type="match status" value="1"/>
</dbReference>
<keyword evidence="4" id="KW-0808">Transferase</keyword>
<dbReference type="SUPFAM" id="SSF47384">
    <property type="entry name" value="Homodimeric domain of signal transducing histidine kinase"/>
    <property type="match status" value="1"/>
</dbReference>
<dbReference type="SUPFAM" id="SSF55874">
    <property type="entry name" value="ATPase domain of HSP90 chaperone/DNA topoisomerase II/histidine kinase"/>
    <property type="match status" value="1"/>
</dbReference>
<evidence type="ECO:0000256" key="1">
    <source>
        <dbReference type="ARBA" id="ARBA00000085"/>
    </source>
</evidence>
<dbReference type="Pfam" id="PF02518">
    <property type="entry name" value="HATPase_c"/>
    <property type="match status" value="1"/>
</dbReference>
<dbReference type="GO" id="GO:0000155">
    <property type="term" value="F:phosphorelay sensor kinase activity"/>
    <property type="evidence" value="ECO:0007669"/>
    <property type="project" value="InterPro"/>
</dbReference>
<dbReference type="RefSeq" id="WP_165139056.1">
    <property type="nucleotide sequence ID" value="NZ_JAALLT010000001.1"/>
</dbReference>
<accession>A0A6M1STY2</accession>
<comment type="caution">
    <text evidence="7">The sequence shown here is derived from an EMBL/GenBank/DDBJ whole genome shotgun (WGS) entry which is preliminary data.</text>
</comment>
<dbReference type="CDD" id="cd00082">
    <property type="entry name" value="HisKA"/>
    <property type="match status" value="1"/>
</dbReference>
<dbReference type="InterPro" id="IPR005467">
    <property type="entry name" value="His_kinase_dom"/>
</dbReference>
<dbReference type="EC" id="2.7.13.3" evidence="2"/>
<feature type="domain" description="Histidine kinase" evidence="6">
    <location>
        <begin position="184"/>
        <end position="398"/>
    </location>
</feature>
<dbReference type="PROSITE" id="PS50109">
    <property type="entry name" value="HIS_KIN"/>
    <property type="match status" value="1"/>
</dbReference>
<evidence type="ECO:0000313" key="7">
    <source>
        <dbReference type="EMBL" id="NGP75606.1"/>
    </source>
</evidence>
<organism evidence="7 8">
    <name type="scientific">Halalkalibaculum roseum</name>
    <dbReference type="NCBI Taxonomy" id="2709311"/>
    <lineage>
        <taxon>Bacteria</taxon>
        <taxon>Pseudomonadati</taxon>
        <taxon>Balneolota</taxon>
        <taxon>Balneolia</taxon>
        <taxon>Balneolales</taxon>
        <taxon>Balneolaceae</taxon>
        <taxon>Halalkalibaculum</taxon>
    </lineage>
</organism>
<dbReference type="EMBL" id="JAALLT010000001">
    <property type="protein sequence ID" value="NGP75606.1"/>
    <property type="molecule type" value="Genomic_DNA"/>
</dbReference>
<evidence type="ECO:0000259" key="6">
    <source>
        <dbReference type="PROSITE" id="PS50109"/>
    </source>
</evidence>
<dbReference type="Proteomes" id="UP000473278">
    <property type="component" value="Unassembled WGS sequence"/>
</dbReference>
<dbReference type="PANTHER" id="PTHR42878">
    <property type="entry name" value="TWO-COMPONENT HISTIDINE KINASE"/>
    <property type="match status" value="1"/>
</dbReference>
<dbReference type="InterPro" id="IPR035965">
    <property type="entry name" value="PAS-like_dom_sf"/>
</dbReference>
<dbReference type="GO" id="GO:0007234">
    <property type="term" value="P:osmosensory signaling via phosphorelay pathway"/>
    <property type="evidence" value="ECO:0007669"/>
    <property type="project" value="TreeGrafter"/>
</dbReference>
<dbReference type="PRINTS" id="PR00344">
    <property type="entry name" value="BCTRLSENSOR"/>
</dbReference>
<evidence type="ECO:0000256" key="2">
    <source>
        <dbReference type="ARBA" id="ARBA00012438"/>
    </source>
</evidence>
<evidence type="ECO:0000256" key="4">
    <source>
        <dbReference type="ARBA" id="ARBA00022679"/>
    </source>
</evidence>
<dbReference type="SMART" id="SM00388">
    <property type="entry name" value="HisKA"/>
    <property type="match status" value="1"/>
</dbReference>
<comment type="catalytic activity">
    <reaction evidence="1">
        <text>ATP + protein L-histidine = ADP + protein N-phospho-L-histidine.</text>
        <dbReference type="EC" id="2.7.13.3"/>
    </reaction>
</comment>